<accession>W6Q916</accession>
<dbReference type="EMBL" id="HG792016">
    <property type="protein sequence ID" value="CDM32880.1"/>
    <property type="molecule type" value="Genomic_DNA"/>
</dbReference>
<keyword evidence="1" id="KW-0812">Transmembrane</keyword>
<proteinExistence type="predicted"/>
<dbReference type="Proteomes" id="UP000030686">
    <property type="component" value="Unassembled WGS sequence"/>
</dbReference>
<protein>
    <submittedName>
        <fullName evidence="2">Genomic scaffold, ProqFM164S02</fullName>
    </submittedName>
</protein>
<evidence type="ECO:0000256" key="1">
    <source>
        <dbReference type="SAM" id="Phobius"/>
    </source>
</evidence>
<dbReference type="OMA" id="YFNAFRA"/>
<keyword evidence="1" id="KW-1133">Transmembrane helix</keyword>
<gene>
    <name evidence="2" type="ORF">PROQFM164_S02g003031</name>
</gene>
<reference evidence="2" key="1">
    <citation type="journal article" date="2014" name="Nat. Commun.">
        <title>Multiple recent horizontal transfers of a large genomic region in cheese making fungi.</title>
        <authorList>
            <person name="Cheeseman K."/>
            <person name="Ropars J."/>
            <person name="Renault P."/>
            <person name="Dupont J."/>
            <person name="Gouzy J."/>
            <person name="Branca A."/>
            <person name="Abraham A.L."/>
            <person name="Ceppi M."/>
            <person name="Conseiller E."/>
            <person name="Debuchy R."/>
            <person name="Malagnac F."/>
            <person name="Goarin A."/>
            <person name="Silar P."/>
            <person name="Lacoste S."/>
            <person name="Sallet E."/>
            <person name="Bensimon A."/>
            <person name="Giraud T."/>
            <person name="Brygoo Y."/>
        </authorList>
    </citation>
    <scope>NUCLEOTIDE SEQUENCE [LARGE SCALE GENOMIC DNA]</scope>
    <source>
        <strain evidence="2">FM164</strain>
    </source>
</reference>
<feature type="transmembrane region" description="Helical" evidence="1">
    <location>
        <begin position="43"/>
        <end position="63"/>
    </location>
</feature>
<keyword evidence="3" id="KW-1185">Reference proteome</keyword>
<sequence length="179" mass="19597">MAESFAILRQRRSNELTSLANEHLQHDLNAEDRDKLNAASRSISTWTAIGSGVGITLGLVAAIRFRNSRKAFFSAIRAQDRPTKVMFEDGRTEAIPDLTPLLKPTTLGDFATYFLAAAGGLFLGGELGFAGGVAKGTWSLDADPQSKERIETAFRKFRADVLRKQADAFDKGENNSYLL</sequence>
<dbReference type="OrthoDB" id="3365267at2759"/>
<name>W6Q916_PENRF</name>
<dbReference type="STRING" id="1365484.W6Q916"/>
<keyword evidence="1" id="KW-0472">Membrane</keyword>
<evidence type="ECO:0000313" key="3">
    <source>
        <dbReference type="Proteomes" id="UP000030686"/>
    </source>
</evidence>
<organism evidence="2 3">
    <name type="scientific">Penicillium roqueforti (strain FM164)</name>
    <dbReference type="NCBI Taxonomy" id="1365484"/>
    <lineage>
        <taxon>Eukaryota</taxon>
        <taxon>Fungi</taxon>
        <taxon>Dikarya</taxon>
        <taxon>Ascomycota</taxon>
        <taxon>Pezizomycotina</taxon>
        <taxon>Eurotiomycetes</taxon>
        <taxon>Eurotiomycetidae</taxon>
        <taxon>Eurotiales</taxon>
        <taxon>Aspergillaceae</taxon>
        <taxon>Penicillium</taxon>
    </lineage>
</organism>
<dbReference type="AlphaFoldDB" id="W6Q916"/>
<evidence type="ECO:0000313" key="2">
    <source>
        <dbReference type="EMBL" id="CDM32880.1"/>
    </source>
</evidence>